<evidence type="ECO:0000313" key="1">
    <source>
        <dbReference type="EMBL" id="GAU93899.1"/>
    </source>
</evidence>
<proteinExistence type="predicted"/>
<protein>
    <submittedName>
        <fullName evidence="1">Uncharacterized protein</fullName>
    </submittedName>
</protein>
<reference evidence="1 2" key="1">
    <citation type="journal article" date="2016" name="Nat. Commun.">
        <title>Extremotolerant tardigrade genome and improved radiotolerance of human cultured cells by tardigrade-unique protein.</title>
        <authorList>
            <person name="Hashimoto T."/>
            <person name="Horikawa D.D."/>
            <person name="Saito Y."/>
            <person name="Kuwahara H."/>
            <person name="Kozuka-Hata H."/>
            <person name="Shin-I T."/>
            <person name="Minakuchi Y."/>
            <person name="Ohishi K."/>
            <person name="Motoyama A."/>
            <person name="Aizu T."/>
            <person name="Enomoto A."/>
            <person name="Kondo K."/>
            <person name="Tanaka S."/>
            <person name="Hara Y."/>
            <person name="Koshikawa S."/>
            <person name="Sagara H."/>
            <person name="Miura T."/>
            <person name="Yokobori S."/>
            <person name="Miyagawa K."/>
            <person name="Suzuki Y."/>
            <person name="Kubo T."/>
            <person name="Oyama M."/>
            <person name="Kohara Y."/>
            <person name="Fujiyama A."/>
            <person name="Arakawa K."/>
            <person name="Katayama T."/>
            <person name="Toyoda A."/>
            <person name="Kunieda T."/>
        </authorList>
    </citation>
    <scope>NUCLEOTIDE SEQUENCE [LARGE SCALE GENOMIC DNA]</scope>
    <source>
        <strain evidence="1 2">YOKOZUNA-1</strain>
    </source>
</reference>
<dbReference type="EMBL" id="BDGG01000002">
    <property type="protein sequence ID" value="GAU93899.1"/>
    <property type="molecule type" value="Genomic_DNA"/>
</dbReference>
<comment type="caution">
    <text evidence="1">The sequence shown here is derived from an EMBL/GenBank/DDBJ whole genome shotgun (WGS) entry which is preliminary data.</text>
</comment>
<evidence type="ECO:0000313" key="2">
    <source>
        <dbReference type="Proteomes" id="UP000186922"/>
    </source>
</evidence>
<name>A0A1D1UW65_RAMVA</name>
<keyword evidence="2" id="KW-1185">Reference proteome</keyword>
<organism evidence="1 2">
    <name type="scientific">Ramazzottius varieornatus</name>
    <name type="common">Water bear</name>
    <name type="synonym">Tardigrade</name>
    <dbReference type="NCBI Taxonomy" id="947166"/>
    <lineage>
        <taxon>Eukaryota</taxon>
        <taxon>Metazoa</taxon>
        <taxon>Ecdysozoa</taxon>
        <taxon>Tardigrada</taxon>
        <taxon>Eutardigrada</taxon>
        <taxon>Parachela</taxon>
        <taxon>Hypsibioidea</taxon>
        <taxon>Ramazzottiidae</taxon>
        <taxon>Ramazzottius</taxon>
    </lineage>
</organism>
<accession>A0A1D1UW65</accession>
<gene>
    <name evidence="1" type="primary">RvY_05762-1</name>
    <name evidence="1" type="synonym">RvY_05762.1</name>
    <name evidence="1" type="ORF">RvY_05762</name>
</gene>
<dbReference type="AlphaFoldDB" id="A0A1D1UW65"/>
<dbReference type="Proteomes" id="UP000186922">
    <property type="component" value="Unassembled WGS sequence"/>
</dbReference>
<sequence length="75" mass="8918">MFVLSCKGYFYGTIYPFYRQLLDYQEDHWQFFPREKTTTHVVVPFRGRRASFKKAIGMIANLEEEVAVLDIVPRP</sequence>